<dbReference type="Proteomes" id="UP000199360">
    <property type="component" value="Unassembled WGS sequence"/>
</dbReference>
<sequence>MMTSSPVVQGGIYWVTDTDISLPPNHDRKTHPRRPVVVLTGPDTNSHAGWRFVLVAPISSESTRKTVYCVKLSAGEGNVASKCWVRVPAVQPLMKDQLTDMIGILPAQRLEEIQARLWQYLGLVDLDEPTQ</sequence>
<dbReference type="InterPro" id="IPR003477">
    <property type="entry name" value="PemK-like"/>
</dbReference>
<evidence type="ECO:0000256" key="1">
    <source>
        <dbReference type="ARBA" id="ARBA00007521"/>
    </source>
</evidence>
<keyword evidence="3" id="KW-0255">Endonuclease</keyword>
<protein>
    <submittedName>
        <fullName evidence="3">mRNA-degrading endonuclease, toxin component of the MazEF toxin-antitoxin module</fullName>
    </submittedName>
</protein>
<dbReference type="InterPro" id="IPR011067">
    <property type="entry name" value="Plasmid_toxin/cell-grow_inhib"/>
</dbReference>
<organism evidence="3 4">
    <name type="scientific">Micromonospora humi</name>
    <dbReference type="NCBI Taxonomy" id="745366"/>
    <lineage>
        <taxon>Bacteria</taxon>
        <taxon>Bacillati</taxon>
        <taxon>Actinomycetota</taxon>
        <taxon>Actinomycetes</taxon>
        <taxon>Micromonosporales</taxon>
        <taxon>Micromonosporaceae</taxon>
        <taxon>Micromonospora</taxon>
    </lineage>
</organism>
<dbReference type="EMBL" id="FMDM01000006">
    <property type="protein sequence ID" value="SCG60594.1"/>
    <property type="molecule type" value="Genomic_DNA"/>
</dbReference>
<dbReference type="GO" id="GO:0003677">
    <property type="term" value="F:DNA binding"/>
    <property type="evidence" value="ECO:0007669"/>
    <property type="project" value="InterPro"/>
</dbReference>
<keyword evidence="3" id="KW-0378">Hydrolase</keyword>
<keyword evidence="3" id="KW-0540">Nuclease</keyword>
<evidence type="ECO:0000313" key="3">
    <source>
        <dbReference type="EMBL" id="SCG60594.1"/>
    </source>
</evidence>
<evidence type="ECO:0000256" key="2">
    <source>
        <dbReference type="ARBA" id="ARBA00022649"/>
    </source>
</evidence>
<dbReference type="Gene3D" id="2.30.30.110">
    <property type="match status" value="1"/>
</dbReference>
<comment type="similarity">
    <text evidence="1">Belongs to the PemK/MazF family.</text>
</comment>
<reference evidence="4" key="1">
    <citation type="submission" date="2016-06" db="EMBL/GenBank/DDBJ databases">
        <authorList>
            <person name="Varghese N."/>
            <person name="Submissions Spin"/>
        </authorList>
    </citation>
    <scope>NUCLEOTIDE SEQUENCE [LARGE SCALE GENOMIC DNA]</scope>
    <source>
        <strain evidence="4">DSM 45647</strain>
    </source>
</reference>
<evidence type="ECO:0000313" key="4">
    <source>
        <dbReference type="Proteomes" id="UP000199360"/>
    </source>
</evidence>
<keyword evidence="2" id="KW-1277">Toxin-antitoxin system</keyword>
<keyword evidence="4" id="KW-1185">Reference proteome</keyword>
<accession>A0A1C5IQK0</accession>
<dbReference type="AlphaFoldDB" id="A0A1C5IQK0"/>
<gene>
    <name evidence="3" type="ORF">GA0070213_106364</name>
</gene>
<proteinExistence type="inferred from homology"/>
<dbReference type="STRING" id="745366.GA0070213_106364"/>
<dbReference type="GO" id="GO:0004519">
    <property type="term" value="F:endonuclease activity"/>
    <property type="evidence" value="ECO:0007669"/>
    <property type="project" value="UniProtKB-KW"/>
</dbReference>
<dbReference type="SUPFAM" id="SSF50118">
    <property type="entry name" value="Cell growth inhibitor/plasmid maintenance toxic component"/>
    <property type="match status" value="1"/>
</dbReference>
<name>A0A1C5IQK0_9ACTN</name>
<dbReference type="Pfam" id="PF02452">
    <property type="entry name" value="PemK_toxin"/>
    <property type="match status" value="1"/>
</dbReference>